<evidence type="ECO:0000259" key="2">
    <source>
        <dbReference type="Pfam" id="PF20985"/>
    </source>
</evidence>
<dbReference type="InterPro" id="IPR048501">
    <property type="entry name" value="Legum_prodom"/>
</dbReference>
<organism evidence="3 4">
    <name type="scientific">Trichostrongylus colubriformis</name>
    <name type="common">Black scour worm</name>
    <dbReference type="NCBI Taxonomy" id="6319"/>
    <lineage>
        <taxon>Eukaryota</taxon>
        <taxon>Metazoa</taxon>
        <taxon>Ecdysozoa</taxon>
        <taxon>Nematoda</taxon>
        <taxon>Chromadorea</taxon>
        <taxon>Rhabditida</taxon>
        <taxon>Rhabditina</taxon>
        <taxon>Rhabditomorpha</taxon>
        <taxon>Strongyloidea</taxon>
        <taxon>Trichostrongylidae</taxon>
        <taxon>Trichostrongylus</taxon>
    </lineage>
</organism>
<sequence length="286" mass="32630">LTAKKLDETLRDMHRNHKFAQLVFYLEADQGGSMFEGILKNNINVYAVTAAAGGESTDATYCDLHETMQLPCLGDEFSVNWMEDSDMVDTTIETLKEQFETVQELTEGSRVCHFGNLSMVREPVSWFQGVGNTILRTSKANGLTTTKGTVKNRHRRVSWPSRDVELMHLQKLKQLGYRSATVDAEISRIHEDRRNVENVFTELINSLVSDAAERRSLLEEKSSIKNLDCHDDVVQMFILICVNVNKYDHALKYMYVLNNFCNKFDDSGKIIGAMRMICPGTRNRFI</sequence>
<dbReference type="GO" id="GO:0051603">
    <property type="term" value="P:proteolysis involved in protein catabolic process"/>
    <property type="evidence" value="ECO:0007669"/>
    <property type="project" value="TreeGrafter"/>
</dbReference>
<comment type="similarity">
    <text evidence="1">Belongs to the peptidase C13 family.</text>
</comment>
<name>A0AAN8IR42_TRICO</name>
<dbReference type="PANTHER" id="PTHR12000">
    <property type="entry name" value="HEMOGLOBINASE FAMILY MEMBER"/>
    <property type="match status" value="1"/>
</dbReference>
<dbReference type="EMBL" id="WIXE01003630">
    <property type="protein sequence ID" value="KAK5983774.1"/>
    <property type="molecule type" value="Genomic_DNA"/>
</dbReference>
<dbReference type="PIRSF" id="PIRSF019663">
    <property type="entry name" value="Legumain"/>
    <property type="match status" value="1"/>
</dbReference>
<dbReference type="Gene3D" id="1.10.132.130">
    <property type="match status" value="1"/>
</dbReference>
<proteinExistence type="inferred from homology"/>
<feature type="domain" description="Legumain prodomain" evidence="2">
    <location>
        <begin position="185"/>
        <end position="278"/>
    </location>
</feature>
<dbReference type="InterPro" id="IPR001096">
    <property type="entry name" value="Peptidase_C13"/>
</dbReference>
<reference evidence="3 4" key="1">
    <citation type="submission" date="2019-10" db="EMBL/GenBank/DDBJ databases">
        <title>Assembly and Annotation for the nematode Trichostrongylus colubriformis.</title>
        <authorList>
            <person name="Martin J."/>
        </authorList>
    </citation>
    <scope>NUCLEOTIDE SEQUENCE [LARGE SCALE GENOMIC DNA]</scope>
    <source>
        <strain evidence="3">G859</strain>
        <tissue evidence="3">Whole worm</tissue>
    </source>
</reference>
<dbReference type="Pfam" id="PF01650">
    <property type="entry name" value="Peptidase_C13"/>
    <property type="match status" value="1"/>
</dbReference>
<dbReference type="GO" id="GO:0006624">
    <property type="term" value="P:vacuolar protein processing"/>
    <property type="evidence" value="ECO:0007669"/>
    <property type="project" value="TreeGrafter"/>
</dbReference>
<evidence type="ECO:0000256" key="1">
    <source>
        <dbReference type="ARBA" id="ARBA00009941"/>
    </source>
</evidence>
<evidence type="ECO:0000313" key="4">
    <source>
        <dbReference type="Proteomes" id="UP001331761"/>
    </source>
</evidence>
<dbReference type="AlphaFoldDB" id="A0AAN8IR42"/>
<gene>
    <name evidence="3" type="ORF">GCK32_015551</name>
</gene>
<feature type="non-terminal residue" evidence="3">
    <location>
        <position position="1"/>
    </location>
</feature>
<dbReference type="PANTHER" id="PTHR12000:SF42">
    <property type="entry name" value="LEGUMAIN"/>
    <property type="match status" value="1"/>
</dbReference>
<dbReference type="GO" id="GO:0004197">
    <property type="term" value="F:cysteine-type endopeptidase activity"/>
    <property type="evidence" value="ECO:0007669"/>
    <property type="project" value="TreeGrafter"/>
</dbReference>
<protein>
    <submittedName>
        <fullName evidence="3">Hemoglobinase-type cysteine proteinase</fullName>
    </submittedName>
</protein>
<dbReference type="InterPro" id="IPR046427">
    <property type="entry name" value="Legumain_prodom_sf"/>
</dbReference>
<dbReference type="Gene3D" id="3.40.50.1460">
    <property type="match status" value="1"/>
</dbReference>
<keyword evidence="4" id="KW-1185">Reference proteome</keyword>
<dbReference type="CDD" id="cd21115">
    <property type="entry name" value="legumain_C"/>
    <property type="match status" value="1"/>
</dbReference>
<accession>A0AAN8IR42</accession>
<dbReference type="GO" id="GO:0005773">
    <property type="term" value="C:vacuole"/>
    <property type="evidence" value="ECO:0007669"/>
    <property type="project" value="GOC"/>
</dbReference>
<dbReference type="Proteomes" id="UP001331761">
    <property type="component" value="Unassembled WGS sequence"/>
</dbReference>
<dbReference type="Pfam" id="PF20985">
    <property type="entry name" value="Legum_prodom"/>
    <property type="match status" value="1"/>
</dbReference>
<evidence type="ECO:0000313" key="3">
    <source>
        <dbReference type="EMBL" id="KAK5983774.1"/>
    </source>
</evidence>
<comment type="caution">
    <text evidence="3">The sequence shown here is derived from an EMBL/GenBank/DDBJ whole genome shotgun (WGS) entry which is preliminary data.</text>
</comment>